<sequence>MPRAITVPDSVHVTLRADRLPWTPTGLRVRRGDRVTLLGSGFVRWCPPDDAGAGAKRHLWGRVPGGEIFGCTQDTTTTVIDRDGELELCVYLGTWADRTGALATGDAPYRRASGGLEVTALHWVAGVDPVNGLAALGPDVADPRLAAAERARLCDPVVPPPGWEYLLEIGPGDLYRHARRDGRSAIDVVCDDDAGVIRTDVGFPLGADTTLEWTWQLDEPPARAPASADWTHDQLSVTLEFDSGHTLSWAASPDLVHDRRDPGAPIAIRTGEPGVAHRESRNIVDDYRRHLGRPPDRIVGIRLAAVSHLRHNLLRATFSDIALRTGRHRLQVL</sequence>
<dbReference type="Gene3D" id="2.60.120.430">
    <property type="entry name" value="Galactose-binding lectin"/>
    <property type="match status" value="1"/>
</dbReference>
<protein>
    <submittedName>
        <fullName evidence="1">DUF3047 domain-containing protein</fullName>
    </submittedName>
</protein>
<reference evidence="2" key="1">
    <citation type="journal article" date="2019" name="Int. J. Syst. Evol. Microbiol.">
        <title>The Global Catalogue of Microorganisms (GCM) 10K type strain sequencing project: providing services to taxonomists for standard genome sequencing and annotation.</title>
        <authorList>
            <consortium name="The Broad Institute Genomics Platform"/>
            <consortium name="The Broad Institute Genome Sequencing Center for Infectious Disease"/>
            <person name="Wu L."/>
            <person name="Ma J."/>
        </authorList>
    </citation>
    <scope>NUCLEOTIDE SEQUENCE [LARGE SCALE GENOMIC DNA]</scope>
    <source>
        <strain evidence="2">CCM 8391</strain>
    </source>
</reference>
<dbReference type="EMBL" id="JBHSQW010000002">
    <property type="protein sequence ID" value="MFC5992862.1"/>
    <property type="molecule type" value="Genomic_DNA"/>
</dbReference>
<evidence type="ECO:0000313" key="2">
    <source>
        <dbReference type="Proteomes" id="UP001596302"/>
    </source>
</evidence>
<gene>
    <name evidence="1" type="ORF">ACFQE5_01405</name>
</gene>
<proteinExistence type="predicted"/>
<evidence type="ECO:0000313" key="1">
    <source>
        <dbReference type="EMBL" id="MFC5992862.1"/>
    </source>
</evidence>
<organism evidence="1 2">
    <name type="scientific">Pseudonocardia hispaniensis</name>
    <dbReference type="NCBI Taxonomy" id="904933"/>
    <lineage>
        <taxon>Bacteria</taxon>
        <taxon>Bacillati</taxon>
        <taxon>Actinomycetota</taxon>
        <taxon>Actinomycetes</taxon>
        <taxon>Pseudonocardiales</taxon>
        <taxon>Pseudonocardiaceae</taxon>
        <taxon>Pseudonocardia</taxon>
    </lineage>
</organism>
<keyword evidence="2" id="KW-1185">Reference proteome</keyword>
<accession>A0ABW1IWV3</accession>
<dbReference type="Pfam" id="PF11249">
    <property type="entry name" value="DUF3047"/>
    <property type="match status" value="1"/>
</dbReference>
<dbReference type="InterPro" id="IPR021409">
    <property type="entry name" value="DUF3047"/>
</dbReference>
<dbReference type="RefSeq" id="WP_379581853.1">
    <property type="nucleotide sequence ID" value="NZ_JBHSQW010000002.1"/>
</dbReference>
<comment type="caution">
    <text evidence="1">The sequence shown here is derived from an EMBL/GenBank/DDBJ whole genome shotgun (WGS) entry which is preliminary data.</text>
</comment>
<name>A0ABW1IWV3_9PSEU</name>
<dbReference type="Proteomes" id="UP001596302">
    <property type="component" value="Unassembled WGS sequence"/>
</dbReference>